<dbReference type="GO" id="GO:0005737">
    <property type="term" value="C:cytoplasm"/>
    <property type="evidence" value="ECO:0007669"/>
    <property type="project" value="UniProtKB-SubCell"/>
</dbReference>
<dbReference type="Proteomes" id="UP001652624">
    <property type="component" value="Chromosome 6"/>
</dbReference>
<dbReference type="Gene3D" id="1.25.40.20">
    <property type="entry name" value="Ankyrin repeat-containing domain"/>
    <property type="match status" value="3"/>
</dbReference>
<feature type="repeat" description="ANK" evidence="3">
    <location>
        <begin position="104"/>
        <end position="136"/>
    </location>
</feature>
<dbReference type="CTD" id="54522"/>
<proteinExistence type="predicted"/>
<dbReference type="SMART" id="SM00248">
    <property type="entry name" value="ANK"/>
    <property type="match status" value="9"/>
</dbReference>
<sequence length="366" mass="39622">MAAPTDPQLLWRLVREGQLEAVREALRGAASVGPGPAGASLLHCAARYGRAAILAHLVEACHLDLEAADRDARRPLHEAAAAGQRDCLRYLLRRGAKVDSLKRADWTPLMMACTKRNLGVIQDLVEYGANPLLKNKDGWNCFHIASREGDPLILQYLLTVCPTVWKTESKIRRTPLHTAAMHGCLEAVQVLLQRCQYEPDYKDNCGLTPFMDAIQCGHLNVAKLLLEKHKACVSSEDALGAQALHKAAVTGQSEAIWFLVSDLGVDVNVRATSTHLTALHCAAKEGHVDTVQTLLSLGAAINSKDARDRSALHLACSGQHAACVDFLLQAGLQDSPDSSGSWARQLTERADILRCFSHSETAPGGV</sequence>
<keyword evidence="1" id="KW-0677">Repeat</keyword>
<dbReference type="AlphaFoldDB" id="A0A1S3WFT0"/>
<feature type="repeat" description="ANK" evidence="3">
    <location>
        <begin position="274"/>
        <end position="306"/>
    </location>
</feature>
<dbReference type="GeneID" id="103116655"/>
<dbReference type="FunCoup" id="A0A1S3WFT0">
    <property type="interactions" value="2326"/>
</dbReference>
<reference evidence="5" key="1">
    <citation type="submission" date="2025-08" db="UniProtKB">
        <authorList>
            <consortium name="RefSeq"/>
        </authorList>
    </citation>
    <scope>IDENTIFICATION</scope>
</reference>
<evidence type="ECO:0000256" key="1">
    <source>
        <dbReference type="ARBA" id="ARBA00022737"/>
    </source>
</evidence>
<dbReference type="Pfam" id="PF12796">
    <property type="entry name" value="Ank_2"/>
    <property type="match status" value="2"/>
</dbReference>
<feature type="repeat" description="ANK" evidence="3">
    <location>
        <begin position="71"/>
        <end position="103"/>
    </location>
</feature>
<accession>A0A1S3WFT0</accession>
<dbReference type="PANTHER" id="PTHR24198">
    <property type="entry name" value="ANKYRIN REPEAT AND PROTEIN KINASE DOMAIN-CONTAINING PROTEIN"/>
    <property type="match status" value="1"/>
</dbReference>
<evidence type="ECO:0000313" key="5">
    <source>
        <dbReference type="RefSeq" id="XP_016045251.2"/>
    </source>
</evidence>
<evidence type="ECO:0000256" key="3">
    <source>
        <dbReference type="PROSITE-ProRule" id="PRU00023"/>
    </source>
</evidence>
<name>A0A1S3WFT0_ERIEU</name>
<dbReference type="RefSeq" id="XP_016045251.2">
    <property type="nucleotide sequence ID" value="XM_016189765.2"/>
</dbReference>
<keyword evidence="4" id="KW-1185">Reference proteome</keyword>
<gene>
    <name evidence="5" type="primary">ANKRD16</name>
</gene>
<dbReference type="InterPro" id="IPR036770">
    <property type="entry name" value="Ankyrin_rpt-contain_sf"/>
</dbReference>
<dbReference type="InterPro" id="IPR002110">
    <property type="entry name" value="Ankyrin_rpt"/>
</dbReference>
<dbReference type="InParanoid" id="A0A1S3WFT0"/>
<dbReference type="eggNOG" id="KOG0504">
    <property type="taxonomic scope" value="Eukaryota"/>
</dbReference>
<evidence type="ECO:0000256" key="2">
    <source>
        <dbReference type="ARBA" id="ARBA00023043"/>
    </source>
</evidence>
<dbReference type="PROSITE" id="PS50088">
    <property type="entry name" value="ANK_REPEAT"/>
    <property type="match status" value="3"/>
</dbReference>
<dbReference type="GO" id="GO:0005634">
    <property type="term" value="C:nucleus"/>
    <property type="evidence" value="ECO:0007669"/>
    <property type="project" value="UniProtKB-SubCell"/>
</dbReference>
<dbReference type="PANTHER" id="PTHR24198:SF185">
    <property type="entry name" value="ANKYRIN-3"/>
    <property type="match status" value="1"/>
</dbReference>
<organism evidence="4 5">
    <name type="scientific">Erinaceus europaeus</name>
    <name type="common">Western European hedgehog</name>
    <dbReference type="NCBI Taxonomy" id="9365"/>
    <lineage>
        <taxon>Eukaryota</taxon>
        <taxon>Metazoa</taxon>
        <taxon>Chordata</taxon>
        <taxon>Craniata</taxon>
        <taxon>Vertebrata</taxon>
        <taxon>Euteleostomi</taxon>
        <taxon>Mammalia</taxon>
        <taxon>Eutheria</taxon>
        <taxon>Laurasiatheria</taxon>
        <taxon>Eulipotyphla</taxon>
        <taxon>Erinaceidae</taxon>
        <taxon>Erinaceinae</taxon>
        <taxon>Erinaceus</taxon>
    </lineage>
</organism>
<evidence type="ECO:0000313" key="4">
    <source>
        <dbReference type="Proteomes" id="UP001652624"/>
    </source>
</evidence>
<dbReference type="Pfam" id="PF13637">
    <property type="entry name" value="Ank_4"/>
    <property type="match status" value="2"/>
</dbReference>
<dbReference type="PROSITE" id="PS50297">
    <property type="entry name" value="ANK_REP_REGION"/>
    <property type="match status" value="2"/>
</dbReference>
<dbReference type="OrthoDB" id="4772757at2759"/>
<keyword evidence="2 3" id="KW-0040">ANK repeat</keyword>
<dbReference type="SUPFAM" id="SSF48403">
    <property type="entry name" value="Ankyrin repeat"/>
    <property type="match status" value="1"/>
</dbReference>
<protein>
    <submittedName>
        <fullName evidence="5">Ankyrin repeat domain-containing protein 16</fullName>
    </submittedName>
</protein>